<accession>A0A498D8R3</accession>
<name>A0A498D8R3_9BACI</name>
<evidence type="ECO:0000313" key="2">
    <source>
        <dbReference type="Proteomes" id="UP000270219"/>
    </source>
</evidence>
<dbReference type="Proteomes" id="UP000270219">
    <property type="component" value="Unassembled WGS sequence"/>
</dbReference>
<keyword evidence="2" id="KW-1185">Reference proteome</keyword>
<dbReference type="Pfam" id="PF10776">
    <property type="entry name" value="DUF2600"/>
    <property type="match status" value="1"/>
</dbReference>
<dbReference type="AlphaFoldDB" id="A0A498D8R3"/>
<dbReference type="OrthoDB" id="2371262at2"/>
<gene>
    <name evidence="1" type="ORF">D8M04_04435</name>
</gene>
<proteinExistence type="predicted"/>
<evidence type="ECO:0000313" key="1">
    <source>
        <dbReference type="EMBL" id="RLL47115.1"/>
    </source>
</evidence>
<sequence>MSLLTGVYRRTYPEVNRELDYWRERANKIPNKELRSQALASMNAKRFHCQGGAVYALITGENWRKVVQFIVAYQTISDYLDNLCDRSTSLDPKDFTRLHEAMKDALTPGNALEDYYEYREDQDDGGYLHELIQTCQQVLANLKQYHVIKPLLLSLEDKYANLQIHKHVKQSERVPRLKSWHESNQSEAPELTWYEYAAASGSTLGVFCLVAYAHTDKMNPELANKIYDSYFPYMQGLHILLDYFIDQKEDEIEGDLNFCTYYSSKEKLKERFLYFIEQTDKAVQKLPDSDFHRMIHHGLVGLYLSDKKVNDLEDSYSIVKDLLSTSGRKAKFFHWNIRLYHKLEEIS</sequence>
<dbReference type="InterPro" id="IPR019712">
    <property type="entry name" value="YtpB-like"/>
</dbReference>
<organism evidence="1 2">
    <name type="scientific">Oceanobacillus piezotolerans</name>
    <dbReference type="NCBI Taxonomy" id="2448030"/>
    <lineage>
        <taxon>Bacteria</taxon>
        <taxon>Bacillati</taxon>
        <taxon>Bacillota</taxon>
        <taxon>Bacilli</taxon>
        <taxon>Bacillales</taxon>
        <taxon>Bacillaceae</taxon>
        <taxon>Oceanobacillus</taxon>
    </lineage>
</organism>
<reference evidence="1 2" key="1">
    <citation type="submission" date="2018-10" db="EMBL/GenBank/DDBJ databases">
        <title>Oceanobacillus sp. YLB-02 draft genome.</title>
        <authorList>
            <person name="Yu L."/>
        </authorList>
    </citation>
    <scope>NUCLEOTIDE SEQUENCE [LARGE SCALE GENOMIC DNA]</scope>
    <source>
        <strain evidence="1 2">YLB-02</strain>
    </source>
</reference>
<protein>
    <submittedName>
        <fullName evidence="1">Tetraprenyl-beta-curcumene synthase family protein</fullName>
    </submittedName>
</protein>
<dbReference type="EMBL" id="RCHR01000002">
    <property type="protein sequence ID" value="RLL47115.1"/>
    <property type="molecule type" value="Genomic_DNA"/>
</dbReference>
<comment type="caution">
    <text evidence="1">The sequence shown here is derived from an EMBL/GenBank/DDBJ whole genome shotgun (WGS) entry which is preliminary data.</text>
</comment>